<protein>
    <recommendedName>
        <fullName evidence="4">Glycoside hydrolase subgroup catalytic core</fullName>
    </recommendedName>
</protein>
<dbReference type="OrthoDB" id="2338662at2759"/>
<dbReference type="InParanoid" id="A0A218YXB1"/>
<feature type="chain" id="PRO_5013233827" description="Glycoside hydrolase subgroup catalytic core" evidence="1">
    <location>
        <begin position="23"/>
        <end position="588"/>
    </location>
</feature>
<organism evidence="2 3">
    <name type="scientific">Diplocarpon coronariae</name>
    <dbReference type="NCBI Taxonomy" id="2795749"/>
    <lineage>
        <taxon>Eukaryota</taxon>
        <taxon>Fungi</taxon>
        <taxon>Dikarya</taxon>
        <taxon>Ascomycota</taxon>
        <taxon>Pezizomycotina</taxon>
        <taxon>Leotiomycetes</taxon>
        <taxon>Helotiales</taxon>
        <taxon>Drepanopezizaceae</taxon>
        <taxon>Diplocarpon</taxon>
    </lineage>
</organism>
<name>A0A218YXB1_9HELO</name>
<feature type="signal peptide" evidence="1">
    <location>
        <begin position="1"/>
        <end position="22"/>
    </location>
</feature>
<evidence type="ECO:0000313" key="2">
    <source>
        <dbReference type="EMBL" id="OWO99932.1"/>
    </source>
</evidence>
<keyword evidence="1" id="KW-0732">Signal</keyword>
<comment type="caution">
    <text evidence="2">The sequence shown here is derived from an EMBL/GenBank/DDBJ whole genome shotgun (WGS) entry which is preliminary data.</text>
</comment>
<dbReference type="Gene3D" id="3.20.20.80">
    <property type="entry name" value="Glycosidases"/>
    <property type="match status" value="1"/>
</dbReference>
<evidence type="ECO:0008006" key="4">
    <source>
        <dbReference type="Google" id="ProtNLM"/>
    </source>
</evidence>
<evidence type="ECO:0000313" key="3">
    <source>
        <dbReference type="Proteomes" id="UP000242519"/>
    </source>
</evidence>
<dbReference type="EMBL" id="MZNU01000341">
    <property type="protein sequence ID" value="OWO99932.1"/>
    <property type="molecule type" value="Genomic_DNA"/>
</dbReference>
<sequence>MRLQSLCSAGLSILLSISRATAFNPPAAGVETWCGKAYMKQNAAVDPGGQFQFPVRRESAMLYLKVQPRYSIFLESDQSGEFIVDATLSHYFGQPYAPPKDRTSGSEPLTKLKFDIFSDESGALLASSSVPVNSSANIVGFSLSSFPPRLQPYAVSIRGASPDGQQTYAASTELYVLPSRDFGSAVKIDNLFGGLYVQNARNQWSGWYSIFPNGGYGDGKHLTPSDISFHNLQAYASEGFNTISIVPDQGLPDQTYPVAEFAQYWDKMDELNLFNVYEFRFAFQNPARLSQQVEQWKNRTTLLMWYTADEPDGWSYPLDSTSRAYKQLRELDPYHPVSLALNCQNYHYAEYSSGADIIYEDAYPVGINPTWCSHWETPCNTTYGDCGCDNCVGKLTDVATRLDDLQSYQDNIQGQGSKPTWAVIQAFADNPYWSNVPTADEVENMMVLAVNHNAKGLTYWLYPSKPDINVRSGKLGQVFQSEAVRGFLFGANAVKPSVLGQPKVDVSAWIVDGKMLVAFASENRDISTLVSFVLPAIATSVEVLYGASEWILNGRLLHTMGMRPYEVGILILKLETLEEQLSYAMEID</sequence>
<evidence type="ECO:0000256" key="1">
    <source>
        <dbReference type="SAM" id="SignalP"/>
    </source>
</evidence>
<proteinExistence type="predicted"/>
<dbReference type="STRING" id="503106.A0A218YXB1"/>
<reference evidence="2 3" key="1">
    <citation type="submission" date="2017-04" db="EMBL/GenBank/DDBJ databases">
        <title>Draft genome sequence of Marssonina coronaria NL1: causal agent of apple blotch.</title>
        <authorList>
            <person name="Cheng Q."/>
        </authorList>
    </citation>
    <scope>NUCLEOTIDE SEQUENCE [LARGE SCALE GENOMIC DNA]</scope>
    <source>
        <strain evidence="2 3">NL1</strain>
    </source>
</reference>
<dbReference type="Proteomes" id="UP000242519">
    <property type="component" value="Unassembled WGS sequence"/>
</dbReference>
<dbReference type="SUPFAM" id="SSF51445">
    <property type="entry name" value="(Trans)glycosidases"/>
    <property type="match status" value="1"/>
</dbReference>
<dbReference type="AlphaFoldDB" id="A0A218YXB1"/>
<keyword evidence="3" id="KW-1185">Reference proteome</keyword>
<accession>A0A218YXB1</accession>
<dbReference type="InterPro" id="IPR017853">
    <property type="entry name" value="GH"/>
</dbReference>
<gene>
    <name evidence="2" type="ORF">B2J93_8552</name>
</gene>